<evidence type="ECO:0000259" key="2">
    <source>
        <dbReference type="PROSITE" id="PS50234"/>
    </source>
</evidence>
<dbReference type="Proteomes" id="UP000031518">
    <property type="component" value="Unassembled WGS sequence"/>
</dbReference>
<accession>A0A0B6X064</accession>
<dbReference type="InterPro" id="IPR002035">
    <property type="entry name" value="VWF_A"/>
</dbReference>
<reference evidence="3 4" key="1">
    <citation type="submission" date="2013-12" db="EMBL/GenBank/DDBJ databases">
        <authorList>
            <person name="Stott M."/>
        </authorList>
    </citation>
    <scope>NUCLEOTIDE SEQUENCE [LARGE SCALE GENOMIC DNA]</scope>
    <source>
        <strain evidence="3 4">K22</strain>
    </source>
</reference>
<keyword evidence="4" id="KW-1185">Reference proteome</keyword>
<feature type="domain" description="VWFA" evidence="2">
    <location>
        <begin position="99"/>
        <end position="280"/>
    </location>
</feature>
<sequence precursor="true">MKSAIRLSATLLVLLAQAVSAQQNRQSKAAAPPDEGPQTQDRQGVERVFIRRVQLPVTVLDKKGQPVSGLKQSDFLVLEDKQPQQIESFTESSESLPLYIAVLLDTSASTAGKLKFEQEAALNFIYTIARPRRDKVALGTFDDEVRLLQDFTDRYDLVDKAIRSIKKPGTQTSLYDAVWQFCNEKMRSVPGRRVIVIITDGDDTYSRATLRDAIDIAQRTETLVFAISTKAGFSGVVPGVEAGTVADKGDRDLERLCEETGGRAFFTGDMLALERSFSRIAHELRSQYIITYRPSNDRYDGSFRRIEVKLVNNRDGWKVRTRRGYTATADSASAQ</sequence>
<dbReference type="Gene3D" id="3.40.50.410">
    <property type="entry name" value="von Willebrand factor, type A domain"/>
    <property type="match status" value="1"/>
</dbReference>
<keyword evidence="1" id="KW-0732">Signal</keyword>
<organism evidence="3 4">
    <name type="scientific">Pyrinomonas methylaliphatogenes</name>
    <dbReference type="NCBI Taxonomy" id="454194"/>
    <lineage>
        <taxon>Bacteria</taxon>
        <taxon>Pseudomonadati</taxon>
        <taxon>Acidobacteriota</taxon>
        <taxon>Blastocatellia</taxon>
        <taxon>Blastocatellales</taxon>
        <taxon>Pyrinomonadaceae</taxon>
        <taxon>Pyrinomonas</taxon>
    </lineage>
</organism>
<evidence type="ECO:0000313" key="3">
    <source>
        <dbReference type="EMBL" id="CDM65800.1"/>
    </source>
</evidence>
<dbReference type="NCBIfam" id="TIGR03436">
    <property type="entry name" value="acidobact_VWFA"/>
    <property type="match status" value="1"/>
</dbReference>
<dbReference type="STRING" id="454194.PYK22_01807"/>
<dbReference type="EMBL" id="CBXV010000006">
    <property type="protein sequence ID" value="CDM65800.1"/>
    <property type="molecule type" value="Genomic_DNA"/>
</dbReference>
<dbReference type="AlphaFoldDB" id="A0A0B6X064"/>
<proteinExistence type="predicted"/>
<dbReference type="SMART" id="SM00327">
    <property type="entry name" value="VWA"/>
    <property type="match status" value="1"/>
</dbReference>
<dbReference type="SUPFAM" id="SSF53300">
    <property type="entry name" value="vWA-like"/>
    <property type="match status" value="1"/>
</dbReference>
<dbReference type="RefSeq" id="WP_041976354.1">
    <property type="nucleotide sequence ID" value="NZ_CBXV010000006.1"/>
</dbReference>
<dbReference type="OrthoDB" id="113098at2"/>
<protein>
    <submittedName>
        <fullName evidence="3">Mg-chelatase subunit ChlD</fullName>
    </submittedName>
</protein>
<evidence type="ECO:0000256" key="1">
    <source>
        <dbReference type="SAM" id="SignalP"/>
    </source>
</evidence>
<gene>
    <name evidence="3" type="ORF">PYK22_01807</name>
</gene>
<dbReference type="PROSITE" id="PS50234">
    <property type="entry name" value="VWFA"/>
    <property type="match status" value="1"/>
</dbReference>
<dbReference type="CDD" id="cd00198">
    <property type="entry name" value="vWFA"/>
    <property type="match status" value="1"/>
</dbReference>
<name>A0A0B6X064_9BACT</name>
<feature type="chain" id="PRO_5002110982" evidence="1">
    <location>
        <begin position="22"/>
        <end position="335"/>
    </location>
</feature>
<feature type="signal peptide" evidence="1">
    <location>
        <begin position="1"/>
        <end position="21"/>
    </location>
</feature>
<dbReference type="InterPro" id="IPR017802">
    <property type="entry name" value="VWFA-rel_acidobac-type"/>
</dbReference>
<dbReference type="InterPro" id="IPR036465">
    <property type="entry name" value="vWFA_dom_sf"/>
</dbReference>
<reference evidence="3 4" key="2">
    <citation type="submission" date="2015-01" db="EMBL/GenBank/DDBJ databases">
        <title>Complete genome sequence of Pyrinomonas methylaliphatogenes type strain K22T.</title>
        <authorList>
            <person name="Lee K.C.Y."/>
            <person name="Power J.F."/>
            <person name="Dunfield P.F."/>
            <person name="Morgan X.C."/>
            <person name="Huttenhower C."/>
            <person name="Stott M.B."/>
        </authorList>
    </citation>
    <scope>NUCLEOTIDE SEQUENCE [LARGE SCALE GENOMIC DNA]</scope>
    <source>
        <strain evidence="3 4">K22</strain>
    </source>
</reference>
<evidence type="ECO:0000313" key="4">
    <source>
        <dbReference type="Proteomes" id="UP000031518"/>
    </source>
</evidence>
<dbReference type="Pfam" id="PF00092">
    <property type="entry name" value="VWA"/>
    <property type="match status" value="1"/>
</dbReference>